<evidence type="ECO:0000256" key="2">
    <source>
        <dbReference type="ARBA" id="ARBA00010857"/>
    </source>
</evidence>
<feature type="domain" description="Cyclin-like" evidence="12">
    <location>
        <begin position="213"/>
        <end position="296"/>
    </location>
</feature>
<dbReference type="GO" id="GO:0070897">
    <property type="term" value="P:transcription preinitiation complex assembly"/>
    <property type="evidence" value="ECO:0007669"/>
    <property type="project" value="InterPro"/>
</dbReference>
<keyword evidence="4" id="KW-0863">Zinc-finger</keyword>
<feature type="region of interest" description="Disordered" evidence="11">
    <location>
        <begin position="395"/>
        <end position="444"/>
    </location>
</feature>
<dbReference type="GO" id="GO:0097550">
    <property type="term" value="C:transcription preinitiation complex"/>
    <property type="evidence" value="ECO:0007669"/>
    <property type="project" value="TreeGrafter"/>
</dbReference>
<dbReference type="InterPro" id="IPR000812">
    <property type="entry name" value="TFIIB"/>
</dbReference>
<feature type="compositionally biased region" description="Acidic residues" evidence="11">
    <location>
        <begin position="600"/>
        <end position="617"/>
    </location>
</feature>
<keyword evidence="14" id="KW-1185">Reference proteome</keyword>
<dbReference type="Pfam" id="PF07741">
    <property type="entry name" value="BRF1"/>
    <property type="match status" value="1"/>
</dbReference>
<dbReference type="GO" id="GO:0001006">
    <property type="term" value="F:RNA polymerase III type 3 promoter sequence-specific DNA binding"/>
    <property type="evidence" value="ECO:0007669"/>
    <property type="project" value="TreeGrafter"/>
</dbReference>
<evidence type="ECO:0000256" key="8">
    <source>
        <dbReference type="ARBA" id="ARBA00023163"/>
    </source>
</evidence>
<dbReference type="Gene3D" id="1.10.472.170">
    <property type="match status" value="1"/>
</dbReference>
<keyword evidence="3" id="KW-0479">Metal-binding</keyword>
<dbReference type="OrthoDB" id="511529at2759"/>
<feature type="domain" description="Cyclin-like" evidence="12">
    <location>
        <begin position="130"/>
        <end position="210"/>
    </location>
</feature>
<dbReference type="FunFam" id="1.10.472.10:FF:000066">
    <property type="entry name" value="Transcription factor IIIB subunit"/>
    <property type="match status" value="1"/>
</dbReference>
<dbReference type="InterPro" id="IPR036915">
    <property type="entry name" value="Cyclin-like_sf"/>
</dbReference>
<dbReference type="Pfam" id="PF00382">
    <property type="entry name" value="TFIIB"/>
    <property type="match status" value="2"/>
</dbReference>
<keyword evidence="8" id="KW-0804">Transcription</keyword>
<evidence type="ECO:0000256" key="7">
    <source>
        <dbReference type="ARBA" id="ARBA00023159"/>
    </source>
</evidence>
<dbReference type="GO" id="GO:0008270">
    <property type="term" value="F:zinc ion binding"/>
    <property type="evidence" value="ECO:0007669"/>
    <property type="project" value="UniProtKB-KW"/>
</dbReference>
<organism evidence="13 14">
    <name type="scientific">Gossypium anomalum</name>
    <dbReference type="NCBI Taxonomy" id="47600"/>
    <lineage>
        <taxon>Eukaryota</taxon>
        <taxon>Viridiplantae</taxon>
        <taxon>Streptophyta</taxon>
        <taxon>Embryophyta</taxon>
        <taxon>Tracheophyta</taxon>
        <taxon>Spermatophyta</taxon>
        <taxon>Magnoliopsida</taxon>
        <taxon>eudicotyledons</taxon>
        <taxon>Gunneridae</taxon>
        <taxon>Pentapetalae</taxon>
        <taxon>rosids</taxon>
        <taxon>malvids</taxon>
        <taxon>Malvales</taxon>
        <taxon>Malvaceae</taxon>
        <taxon>Malvoideae</taxon>
        <taxon>Gossypium</taxon>
    </lineage>
</organism>
<dbReference type="GO" id="GO:0017025">
    <property type="term" value="F:TBP-class protein binding"/>
    <property type="evidence" value="ECO:0007669"/>
    <property type="project" value="InterPro"/>
</dbReference>
<evidence type="ECO:0000256" key="3">
    <source>
        <dbReference type="ARBA" id="ARBA00022723"/>
    </source>
</evidence>
<feature type="compositionally biased region" description="Acidic residues" evidence="11">
    <location>
        <begin position="434"/>
        <end position="444"/>
    </location>
</feature>
<dbReference type="GO" id="GO:0000126">
    <property type="term" value="C:transcription factor TFIIIB complex"/>
    <property type="evidence" value="ECO:0007669"/>
    <property type="project" value="TreeGrafter"/>
</dbReference>
<comment type="subcellular location">
    <subcellularLocation>
        <location evidence="1">Nucleus</location>
    </subcellularLocation>
</comment>
<evidence type="ECO:0000256" key="4">
    <source>
        <dbReference type="ARBA" id="ARBA00022771"/>
    </source>
</evidence>
<feature type="coiled-coil region" evidence="10">
    <location>
        <begin position="503"/>
        <end position="535"/>
    </location>
</feature>
<keyword evidence="7" id="KW-0010">Activator</keyword>
<dbReference type="InterPro" id="IPR013150">
    <property type="entry name" value="TFIIB_cyclin"/>
</dbReference>
<dbReference type="InterPro" id="IPR011665">
    <property type="entry name" value="BRF1_TBP-bd_dom"/>
</dbReference>
<feature type="compositionally biased region" description="Basic and acidic residues" evidence="11">
    <location>
        <begin position="415"/>
        <end position="430"/>
    </location>
</feature>
<protein>
    <recommendedName>
        <fullName evidence="12">Cyclin-like domain-containing protein</fullName>
    </recommendedName>
</protein>
<dbReference type="Gene3D" id="1.20.5.650">
    <property type="entry name" value="Single helix bin"/>
    <property type="match status" value="1"/>
</dbReference>
<dbReference type="GO" id="GO:0000995">
    <property type="term" value="F:RNA polymerase III general transcription initiation factor activity"/>
    <property type="evidence" value="ECO:0007669"/>
    <property type="project" value="TreeGrafter"/>
</dbReference>
<keyword evidence="10" id="KW-0175">Coiled coil</keyword>
<comment type="similarity">
    <text evidence="2">Belongs to the TFIIB family.</text>
</comment>
<evidence type="ECO:0000256" key="1">
    <source>
        <dbReference type="ARBA" id="ARBA00004123"/>
    </source>
</evidence>
<feature type="compositionally biased region" description="Basic and acidic residues" evidence="11">
    <location>
        <begin position="585"/>
        <end position="599"/>
    </location>
</feature>
<feature type="compositionally biased region" description="Acidic residues" evidence="11">
    <location>
        <begin position="625"/>
        <end position="642"/>
    </location>
</feature>
<feature type="region of interest" description="Disordered" evidence="11">
    <location>
        <begin position="569"/>
        <end position="642"/>
    </location>
</feature>
<dbReference type="CDD" id="cd20554">
    <property type="entry name" value="CYCLIN_TFIIIB90_rpt2"/>
    <property type="match status" value="1"/>
</dbReference>
<dbReference type="PANTHER" id="PTHR11618">
    <property type="entry name" value="TRANSCRIPTION INITIATION FACTOR IIB-RELATED"/>
    <property type="match status" value="1"/>
</dbReference>
<accession>A0A8J5XVN5</accession>
<name>A0A8J5XVN5_9ROSI</name>
<evidence type="ECO:0000259" key="12">
    <source>
        <dbReference type="SMART" id="SM00385"/>
    </source>
</evidence>
<dbReference type="SMART" id="SM00385">
    <property type="entry name" value="CYCLIN"/>
    <property type="match status" value="2"/>
</dbReference>
<dbReference type="Proteomes" id="UP000701853">
    <property type="component" value="Chromosome 13"/>
</dbReference>
<feature type="region of interest" description="Disordered" evidence="11">
    <location>
        <begin position="312"/>
        <end position="331"/>
    </location>
</feature>
<comment type="caution">
    <text evidence="13">The sequence shown here is derived from an EMBL/GenBank/DDBJ whole genome shotgun (WGS) entry which is preliminary data.</text>
</comment>
<dbReference type="SUPFAM" id="SSF47954">
    <property type="entry name" value="Cyclin-like"/>
    <property type="match status" value="2"/>
</dbReference>
<keyword evidence="6" id="KW-0805">Transcription regulation</keyword>
<evidence type="ECO:0000313" key="13">
    <source>
        <dbReference type="EMBL" id="KAG8472198.1"/>
    </source>
</evidence>
<dbReference type="PANTHER" id="PTHR11618:SF4">
    <property type="entry name" value="TRANSCRIPTION FACTOR IIIB 90 KDA SUBUNIT"/>
    <property type="match status" value="1"/>
</dbReference>
<evidence type="ECO:0000313" key="14">
    <source>
        <dbReference type="Proteomes" id="UP000701853"/>
    </source>
</evidence>
<proteinExistence type="inferred from homology"/>
<dbReference type="EMBL" id="JAHUZN010000013">
    <property type="protein sequence ID" value="KAG8472198.1"/>
    <property type="molecule type" value="Genomic_DNA"/>
</dbReference>
<dbReference type="GO" id="GO:0005634">
    <property type="term" value="C:nucleus"/>
    <property type="evidence" value="ECO:0007669"/>
    <property type="project" value="UniProtKB-SubCell"/>
</dbReference>
<dbReference type="AlphaFoldDB" id="A0A8J5XVN5"/>
<keyword evidence="9" id="KW-0539">Nucleus</keyword>
<evidence type="ECO:0000256" key="5">
    <source>
        <dbReference type="ARBA" id="ARBA00022833"/>
    </source>
</evidence>
<evidence type="ECO:0000256" key="11">
    <source>
        <dbReference type="SAM" id="MobiDB-lite"/>
    </source>
</evidence>
<reference evidence="13 14" key="1">
    <citation type="journal article" date="2021" name="bioRxiv">
        <title>The Gossypium anomalum genome as a resource for cotton improvement and evolutionary analysis of hybrid incompatibility.</title>
        <authorList>
            <person name="Grover C.E."/>
            <person name="Yuan D."/>
            <person name="Arick M.A."/>
            <person name="Miller E.R."/>
            <person name="Hu G."/>
            <person name="Peterson D.G."/>
            <person name="Wendel J.F."/>
            <person name="Udall J.A."/>
        </authorList>
    </citation>
    <scope>NUCLEOTIDE SEQUENCE [LARGE SCALE GENOMIC DNA]</scope>
    <source>
        <strain evidence="13">JFW-Udall</strain>
        <tissue evidence="13">Leaf</tissue>
    </source>
</reference>
<evidence type="ECO:0000256" key="6">
    <source>
        <dbReference type="ARBA" id="ARBA00023015"/>
    </source>
</evidence>
<dbReference type="InterPro" id="IPR013763">
    <property type="entry name" value="Cyclin-like_dom"/>
</dbReference>
<sequence>MARIQQQWLYDVSYRLQAWAITNEIRWVQCHISTTIPQDIGKLKGLGILDPSYNWLEKKGEYIRNVSGERLDEGLLSCSFCGKVLEEYNFATEPQFVKDSAGQSKLSGNFVRSVQAISDSRRRTLDYASEQMSGMKNALQIDDYSDDVVHTAKRFYEIGLERNFTRGRRSELVQAACLYLACRYELGSVYLQLCYVLYLADGKDLQKLIDPSIFIHKFTNALIPEGNDEVVKTARDILASMKRDWMQTGRKPSGLCGAALYISALSHGLKFPKSEIIKHVYICEATLSKRLIEFENTNAGALTMEEFTEKERELRTSSLTRKQPNTGSKETSLDEVLCRHKEGKPFAYGLCNECYEEFMKVSGGLDGGSDPPAFQRAEKERLAKLSIEENAKSISSCNSASGSEKPENCGALEDSTNKEAIDEGDNDKLPGVDGSDDESDNFSDIDDFEVDGYLHNEEEKRFKKIIWEEINREYLEEQAAKEAAAAAAKEACMANYDKCPEDLQAAQELAAAAAEVVAKSKKERLQKRAAEAKNAGPAKTAAEATRQMLVKKRLSSKINYDALEKLFDEPVATEKSKKQRIGSNSDEKEEKASKIGKDEGDYDEGDEEDGGIYDDNPEFDKQVYDYDDNDYDYDYGYDYDGY</sequence>
<keyword evidence="5" id="KW-0862">Zinc</keyword>
<evidence type="ECO:0000256" key="9">
    <source>
        <dbReference type="ARBA" id="ARBA00023242"/>
    </source>
</evidence>
<dbReference type="Gene3D" id="1.10.472.10">
    <property type="entry name" value="Cyclin-like"/>
    <property type="match status" value="1"/>
</dbReference>
<gene>
    <name evidence="13" type="ORF">CXB51_036481</name>
</gene>
<evidence type="ECO:0000256" key="10">
    <source>
        <dbReference type="SAM" id="Coils"/>
    </source>
</evidence>
<feature type="compositionally biased region" description="Polar residues" evidence="11">
    <location>
        <begin position="316"/>
        <end position="330"/>
    </location>
</feature>